<dbReference type="SUPFAM" id="SSF51445">
    <property type="entry name" value="(Trans)glycosidases"/>
    <property type="match status" value="2"/>
</dbReference>
<organism evidence="12 13">
    <name type="scientific">Pedobacter roseus</name>
    <dbReference type="NCBI Taxonomy" id="336820"/>
    <lineage>
        <taxon>Bacteria</taxon>
        <taxon>Pseudomonadati</taxon>
        <taxon>Bacteroidota</taxon>
        <taxon>Sphingobacteriia</taxon>
        <taxon>Sphingobacteriales</taxon>
        <taxon>Sphingobacteriaceae</taxon>
        <taxon>Pedobacter</taxon>
    </lineage>
</organism>
<evidence type="ECO:0000256" key="2">
    <source>
        <dbReference type="ARBA" id="ARBA00005684"/>
    </source>
</evidence>
<dbReference type="RefSeq" id="WP_187594543.1">
    <property type="nucleotide sequence ID" value="NZ_CP060723.1"/>
</dbReference>
<comment type="catalytic activity">
    <reaction evidence="1 10">
        <text>Transfers a segment of a (1-&gt;4)-alpha-D-glucan to a new position in an acceptor, which may be glucose or a (1-&gt;4)-alpha-D-glucan.</text>
        <dbReference type="EC" id="2.4.1.25"/>
    </reaction>
</comment>
<keyword evidence="5 10" id="KW-0328">Glycosyltransferase</keyword>
<accession>A0A7G9QL66</accession>
<dbReference type="Proteomes" id="UP000515806">
    <property type="component" value="Chromosome"/>
</dbReference>
<evidence type="ECO:0000256" key="9">
    <source>
        <dbReference type="ARBA" id="ARBA00031501"/>
    </source>
</evidence>
<dbReference type="Gene3D" id="1.10.10.470">
    <property type="entry name" value="Maltooligosyl trehalose synthase, domain 4"/>
    <property type="match status" value="1"/>
</dbReference>
<dbReference type="Gene3D" id="1.10.150.200">
    <property type="entry name" value="Maltooligosyl trehalose synthase, domain 3"/>
    <property type="match status" value="1"/>
</dbReference>
<dbReference type="InterPro" id="IPR012767">
    <property type="entry name" value="Trehalose_TreY"/>
</dbReference>
<keyword evidence="7 10" id="KW-0119">Carbohydrate metabolism</keyword>
<reference evidence="12 13" key="1">
    <citation type="submission" date="2020-08" db="EMBL/GenBank/DDBJ databases">
        <title>Genome sequence of Pedobacter roseus KACC 11594T.</title>
        <authorList>
            <person name="Hyun D.-W."/>
            <person name="Bae J.-W."/>
        </authorList>
    </citation>
    <scope>NUCLEOTIDE SEQUENCE [LARGE SCALE GENOMIC DNA]</scope>
    <source>
        <strain evidence="12 13">KACC 11594</strain>
    </source>
</reference>
<sequence length="1349" mass="154943">MYKPQSTYRIQFNQNFNFKSLDQIIPYLKNLGIETLYASPIFEALPGSSHGYDVVNPLKINPEIGTEKELFAINKKLKAAGINWLQDIVPNHMAFHPNNAWLMDVLEKGEKSKFSAFFDIDYSEKLMVPFLGENLEDAISNLAVQVAKKGQKYILSYGESNWPVNAEGLNFIQQNKLNEINKNPELLTELIGLQHYRLCNWQETDKKINYRRFFTVNSLICLNIQNSEVFKTYHQYIFQLVEKGIFQGLRIDHIDGLYDPKVYLDQLREQVGEDVYIVVEKILAGKEQMPAEWKAQGNTGYDFLAMSNNLLTNKAGEKPFNQLYQQVTGKKQDPEKLMHEKKTAILYKHMHGELDNLFNLFRSSGLMDEKRALAVGEEKIKEALGEMLIQMPVYRYYHYEFPLSPEDSSKIKDLLLPVMVHPELGEAGKFLEEVFLINPARKDNAYNQKLQAFYQRCMQFTGPLMAKGVEDTLMFTYNRFVGHSEVGDAADAFGITAEEFHQDMIQRQLSWPLSMNGSSTHDTKKGEDIRARLNVLTDIPNRWAKVVHELLQLTAALQAKTPSFKWLHQNDIYLIIQTTLGALTMPGIVEDDIHERLGQYIEKALREAKKRSDWAEPDEDYENKLKEFAQLLISDGSEGYQILTAFLAEIADFAIVNSLTQLLLKFTCPGIPDIYQGTELWDLSLVDPDNRRAVDYERSADLMADLQNSTTKSLWQERYSGKIKLWLTKTLLKVRTENHLILEEGDYVPLTVRGKYSKNIFAFARKLDQQWIVVAVPLGLASLTKNIADKAFDWLDTEIILPKNAPTSWRDLLSAQTFSKDLLNEGIQVNQLFAEIPLAIIALKHRQPERSAGILMHITSLPSSFGIGDLGTDAKNFVDFLSASKQRYWQILPLNPTKAENGHSPYSSNSAMAGNVLLISPELLIQDGLLTSKEMENAALPSNEQVDFKAVEKSKAELLNKAYQRFLKTTDPILQKLYKDFCSKEKDWLNDFAIYVAIKQHHQHLEWYHWPDEFKKNDHETVERFIKKNASEIDEIKWQQFIFYKQWAQLKQYANQNGVDIIGDLPFYVDRDSVEVWAHPELFKLDADLNPERVAGVPPDYFNEKGQLWGMPVFNWENIKADGYAWWVKRLKKNIELFDLLRLDHFRAFSSYWEIPAGDTDATNGKWVQGPGTAFFKTIENALGELPFIAEDLGEISDDVEILRNELKFPGMKVLQFSFGEDLLASPHIPHNFDSVNSIVYSGTHDNNTIKGWFIAEMNSKARERLNLYSGARVNENNVNGTILRMVYASIAKIAILPIQDILSLSEDARMNTPGSMENNWLWRLKSENLTVEVINWLKKQTEMYGRAI</sequence>
<evidence type="ECO:0000256" key="10">
    <source>
        <dbReference type="RuleBase" id="RU361207"/>
    </source>
</evidence>
<dbReference type="PANTHER" id="PTHR32438">
    <property type="entry name" value="4-ALPHA-GLUCANOTRANSFERASE DPE1, CHLOROPLASTIC/AMYLOPLASTIC"/>
    <property type="match status" value="1"/>
</dbReference>
<dbReference type="NCBIfam" id="NF011080">
    <property type="entry name" value="PRK14508.1-3"/>
    <property type="match status" value="1"/>
</dbReference>
<dbReference type="EC" id="2.4.1.25" evidence="3 10"/>
<dbReference type="InterPro" id="IPR013797">
    <property type="entry name" value="Maltooligo_trehalose_synth_4"/>
</dbReference>
<evidence type="ECO:0000256" key="7">
    <source>
        <dbReference type="ARBA" id="ARBA00023277"/>
    </source>
</evidence>
<evidence type="ECO:0000313" key="12">
    <source>
        <dbReference type="EMBL" id="QNN44091.1"/>
    </source>
</evidence>
<dbReference type="PANTHER" id="PTHR32438:SF5">
    <property type="entry name" value="4-ALPHA-GLUCANOTRANSFERASE DPE1, CHLOROPLASTIC_AMYLOPLASTIC"/>
    <property type="match status" value="1"/>
</dbReference>
<dbReference type="GO" id="GO:0005975">
    <property type="term" value="P:carbohydrate metabolic process"/>
    <property type="evidence" value="ECO:0007669"/>
    <property type="project" value="InterPro"/>
</dbReference>
<evidence type="ECO:0000313" key="13">
    <source>
        <dbReference type="Proteomes" id="UP000515806"/>
    </source>
</evidence>
<dbReference type="NCBIfam" id="NF011079">
    <property type="entry name" value="PRK14508.1-2"/>
    <property type="match status" value="1"/>
</dbReference>
<feature type="domain" description="Glycosyl hydrolase family 13 catalytic" evidence="11">
    <location>
        <begin position="5"/>
        <end position="441"/>
    </location>
</feature>
<dbReference type="InterPro" id="IPR017853">
    <property type="entry name" value="GH"/>
</dbReference>
<keyword evidence="6 10" id="KW-0808">Transferase</keyword>
<dbReference type="NCBIfam" id="TIGR00217">
    <property type="entry name" value="malQ"/>
    <property type="match status" value="1"/>
</dbReference>
<dbReference type="InterPro" id="IPR003385">
    <property type="entry name" value="Glyco_hydro_77"/>
</dbReference>
<evidence type="ECO:0000256" key="8">
    <source>
        <dbReference type="ARBA" id="ARBA00031423"/>
    </source>
</evidence>
<evidence type="ECO:0000256" key="4">
    <source>
        <dbReference type="ARBA" id="ARBA00020295"/>
    </source>
</evidence>
<dbReference type="EMBL" id="CP060723">
    <property type="protein sequence ID" value="QNN44091.1"/>
    <property type="molecule type" value="Genomic_DNA"/>
</dbReference>
<proteinExistence type="inferred from homology"/>
<dbReference type="Gene3D" id="3.20.20.80">
    <property type="entry name" value="Glycosidases"/>
    <property type="match status" value="2"/>
</dbReference>
<dbReference type="Pfam" id="PF00128">
    <property type="entry name" value="Alpha-amylase"/>
    <property type="match status" value="1"/>
</dbReference>
<evidence type="ECO:0000259" key="11">
    <source>
        <dbReference type="SMART" id="SM00642"/>
    </source>
</evidence>
<gene>
    <name evidence="12" type="primary">treY</name>
    <name evidence="12" type="ORF">H9L23_08465</name>
</gene>
<comment type="similarity">
    <text evidence="2 10">Belongs to the disproportionating enzyme family.</text>
</comment>
<dbReference type="Pfam" id="PF02446">
    <property type="entry name" value="Glyco_hydro_77"/>
    <property type="match status" value="1"/>
</dbReference>
<evidence type="ECO:0000256" key="3">
    <source>
        <dbReference type="ARBA" id="ARBA00012560"/>
    </source>
</evidence>
<dbReference type="NCBIfam" id="TIGR02401">
    <property type="entry name" value="trehalose_TreY"/>
    <property type="match status" value="1"/>
</dbReference>
<name>A0A7G9QL66_9SPHI</name>
<evidence type="ECO:0000256" key="6">
    <source>
        <dbReference type="ARBA" id="ARBA00022679"/>
    </source>
</evidence>
<dbReference type="GO" id="GO:0004134">
    <property type="term" value="F:4-alpha-glucanotransferase activity"/>
    <property type="evidence" value="ECO:0007669"/>
    <property type="project" value="UniProtKB-EC"/>
</dbReference>
<dbReference type="KEGG" id="proe:H9L23_08465"/>
<dbReference type="SMART" id="SM00642">
    <property type="entry name" value="Aamy"/>
    <property type="match status" value="1"/>
</dbReference>
<dbReference type="CDD" id="cd11336">
    <property type="entry name" value="AmyAc_MTSase"/>
    <property type="match status" value="1"/>
</dbReference>
<evidence type="ECO:0000256" key="5">
    <source>
        <dbReference type="ARBA" id="ARBA00022676"/>
    </source>
</evidence>
<evidence type="ECO:0000256" key="1">
    <source>
        <dbReference type="ARBA" id="ARBA00000439"/>
    </source>
</evidence>
<protein>
    <recommendedName>
        <fullName evidence="4 10">4-alpha-glucanotransferase</fullName>
        <ecNumber evidence="3 10">2.4.1.25</ecNumber>
    </recommendedName>
    <alternativeName>
        <fullName evidence="8 10">Amylomaltase</fullName>
    </alternativeName>
    <alternativeName>
        <fullName evidence="9 10">Disproportionating enzyme</fullName>
    </alternativeName>
</protein>
<dbReference type="Gene3D" id="3.30.1590.10">
    <property type="entry name" value="Maltooligosyl trehalose synthase, domain 2"/>
    <property type="match status" value="1"/>
</dbReference>
<keyword evidence="13" id="KW-1185">Reference proteome</keyword>
<dbReference type="InterPro" id="IPR006047">
    <property type="entry name" value="GH13_cat_dom"/>
</dbReference>